<accession>A0AAW3EUN3</accession>
<name>A0AAW3EUN3_BURGA</name>
<dbReference type="AlphaFoldDB" id="A0AAW3EUN3"/>
<evidence type="ECO:0000313" key="2">
    <source>
        <dbReference type="EMBL" id="KGC11645.1"/>
    </source>
</evidence>
<dbReference type="SUPFAM" id="SSF75304">
    <property type="entry name" value="Amidase signature (AS) enzymes"/>
    <property type="match status" value="1"/>
</dbReference>
<organism evidence="2 3">
    <name type="scientific">Burkholderia gladioli</name>
    <name type="common">Pseudomonas marginata</name>
    <name type="synonym">Phytomonas marginata</name>
    <dbReference type="NCBI Taxonomy" id="28095"/>
    <lineage>
        <taxon>Bacteria</taxon>
        <taxon>Pseudomonadati</taxon>
        <taxon>Pseudomonadota</taxon>
        <taxon>Betaproteobacteria</taxon>
        <taxon>Burkholderiales</taxon>
        <taxon>Burkholderiaceae</taxon>
        <taxon>Burkholderia</taxon>
    </lineage>
</organism>
<evidence type="ECO:0000259" key="1">
    <source>
        <dbReference type="Pfam" id="PF01425"/>
    </source>
</evidence>
<dbReference type="Pfam" id="PF01425">
    <property type="entry name" value="Amidase"/>
    <property type="match status" value="1"/>
</dbReference>
<evidence type="ECO:0000313" key="3">
    <source>
        <dbReference type="Proteomes" id="UP000029590"/>
    </source>
</evidence>
<reference evidence="2 3" key="1">
    <citation type="submission" date="2014-04" db="EMBL/GenBank/DDBJ databases">
        <authorList>
            <person name="Bishop-Lilly K.A."/>
            <person name="Broomall S.M."/>
            <person name="Chain P.S."/>
            <person name="Chertkov O."/>
            <person name="Coyne S.R."/>
            <person name="Daligault H.E."/>
            <person name="Davenport K.W."/>
            <person name="Erkkila T."/>
            <person name="Frey K.G."/>
            <person name="Gibbons H.S."/>
            <person name="Gu W."/>
            <person name="Jaissle J."/>
            <person name="Johnson S.L."/>
            <person name="Koroleva G.I."/>
            <person name="Ladner J.T."/>
            <person name="Lo C.-C."/>
            <person name="Minogue T.D."/>
            <person name="Munk C."/>
            <person name="Palacios G.F."/>
            <person name="Redden C.L."/>
            <person name="Rosenzweig C.N."/>
            <person name="Scholz M.B."/>
            <person name="Teshima H."/>
            <person name="Xu Y."/>
        </authorList>
    </citation>
    <scope>NUCLEOTIDE SEQUENCE [LARGE SCALE GENOMIC DNA]</scope>
    <source>
        <strain evidence="3">gladioli</strain>
    </source>
</reference>
<comment type="caution">
    <text evidence="2">The sequence shown here is derived from an EMBL/GenBank/DDBJ whole genome shotgun (WGS) entry which is preliminary data.</text>
</comment>
<feature type="domain" description="Amidase" evidence="1">
    <location>
        <begin position="14"/>
        <end position="111"/>
    </location>
</feature>
<dbReference type="Gene3D" id="3.90.1300.10">
    <property type="entry name" value="Amidase signature (AS) domain"/>
    <property type="match status" value="1"/>
</dbReference>
<protein>
    <submittedName>
        <fullName evidence="2">Amidase family protein</fullName>
    </submittedName>
</protein>
<dbReference type="InterPro" id="IPR023631">
    <property type="entry name" value="Amidase_dom"/>
</dbReference>
<dbReference type="Proteomes" id="UP000029590">
    <property type="component" value="Unassembled WGS sequence"/>
</dbReference>
<gene>
    <name evidence="2" type="ORF">DM48_7395</name>
</gene>
<proteinExistence type="predicted"/>
<sequence length="132" mass="14671">MRKRLLARVLSPAAWYGRPRHYQRHFRARMTRLFTDFDVLLAPYTPFAAQRFTDATVTVGGQELEPAKHLLMLTQPVSFGGLPVVTAPVLRGSHVPFSVQIIGAPFAEPECFAAAGSIEQCLMNTSRTSIEL</sequence>
<dbReference type="EMBL" id="JPGG01000017">
    <property type="protein sequence ID" value="KGC11645.1"/>
    <property type="molecule type" value="Genomic_DNA"/>
</dbReference>
<dbReference type="InterPro" id="IPR036928">
    <property type="entry name" value="AS_sf"/>
</dbReference>